<dbReference type="InterPro" id="IPR044069">
    <property type="entry name" value="ZF_C4H2"/>
</dbReference>
<dbReference type="PANTHER" id="PTHR31058:SF10">
    <property type="entry name" value="C4H2-TYPE DOMAIN-CONTAINING PROTEIN"/>
    <property type="match status" value="1"/>
</dbReference>
<dbReference type="Pfam" id="PF10146">
    <property type="entry name" value="zf-C4H2"/>
    <property type="match status" value="1"/>
</dbReference>
<dbReference type="AlphaFoldDB" id="A0A0N4ZBA3"/>
<dbReference type="STRING" id="131310.A0A0N4ZBA3"/>
<feature type="coiled-coil region" evidence="1">
    <location>
        <begin position="61"/>
        <end position="109"/>
    </location>
</feature>
<evidence type="ECO:0000256" key="1">
    <source>
        <dbReference type="SAM" id="Coils"/>
    </source>
</evidence>
<dbReference type="GO" id="GO:0005634">
    <property type="term" value="C:nucleus"/>
    <property type="evidence" value="ECO:0007669"/>
    <property type="project" value="TreeGrafter"/>
</dbReference>
<feature type="region of interest" description="Disordered" evidence="2">
    <location>
        <begin position="283"/>
        <end position="302"/>
    </location>
</feature>
<feature type="compositionally biased region" description="Basic residues" evidence="2">
    <location>
        <begin position="287"/>
        <end position="302"/>
    </location>
</feature>
<dbReference type="Proteomes" id="UP000038045">
    <property type="component" value="Unplaced"/>
</dbReference>
<keyword evidence="4" id="KW-1185">Reference proteome</keyword>
<evidence type="ECO:0000259" key="3">
    <source>
        <dbReference type="PROSITE" id="PS51896"/>
    </source>
</evidence>
<sequence length="302" mass="33754">MSTAVMSTLDESTDLSTVSFDEVKIELSKIAIAKKAIEDFGTKRSELLGEYEEYQRAGDFLSETQITLEAIMKEKEEQEDILRQINNDKESLEKVLSEIKSDQKSLEIKLAQKYAEVFKLLGEANKLGLEAGCIKEEDAIPITSLPSGLEVFKMKPKEEEIENFQSNVTPPNISASTPNINQGQIPNPFLTPFKLPNLMFNFDPSAYLMSNNSTSQFQSPMQNMGLGNGLSNAMNNAARFHSNMRMMNPGLHTLGKDNSHQSPPMKTCQSCLQQIHRNAPICPMCKSKSRSKNPKKPKRKGD</sequence>
<evidence type="ECO:0000256" key="2">
    <source>
        <dbReference type="SAM" id="MobiDB-lite"/>
    </source>
</evidence>
<dbReference type="PANTHER" id="PTHR31058">
    <property type="entry name" value="ZINC FINGER C4H2 DOMAIN-CONTAINING PROTEIN"/>
    <property type="match status" value="1"/>
</dbReference>
<dbReference type="PROSITE" id="PS51896">
    <property type="entry name" value="ZF_C4H2"/>
    <property type="match status" value="1"/>
</dbReference>
<name>A0A0N4ZBA3_PARTI</name>
<feature type="domain" description="C4H2-type" evidence="3">
    <location>
        <begin position="260"/>
        <end position="302"/>
    </location>
</feature>
<protein>
    <submittedName>
        <fullName evidence="5">C4H2-type domain-containing protein</fullName>
    </submittedName>
</protein>
<proteinExistence type="predicted"/>
<dbReference type="WBParaSite" id="PTRK_0000481600.1">
    <property type="protein sequence ID" value="PTRK_0000481600.1"/>
    <property type="gene ID" value="PTRK_0000481600"/>
</dbReference>
<evidence type="ECO:0000313" key="4">
    <source>
        <dbReference type="Proteomes" id="UP000038045"/>
    </source>
</evidence>
<dbReference type="InterPro" id="IPR018482">
    <property type="entry name" value="Znf-C4H2"/>
</dbReference>
<organism evidence="4 5">
    <name type="scientific">Parastrongyloides trichosuri</name>
    <name type="common">Possum-specific nematode worm</name>
    <dbReference type="NCBI Taxonomy" id="131310"/>
    <lineage>
        <taxon>Eukaryota</taxon>
        <taxon>Metazoa</taxon>
        <taxon>Ecdysozoa</taxon>
        <taxon>Nematoda</taxon>
        <taxon>Chromadorea</taxon>
        <taxon>Rhabditida</taxon>
        <taxon>Tylenchina</taxon>
        <taxon>Panagrolaimomorpha</taxon>
        <taxon>Strongyloidoidea</taxon>
        <taxon>Strongyloididae</taxon>
        <taxon>Parastrongyloides</taxon>
    </lineage>
</organism>
<evidence type="ECO:0000313" key="5">
    <source>
        <dbReference type="WBParaSite" id="PTRK_0000481600.1"/>
    </source>
</evidence>
<accession>A0A0N4ZBA3</accession>
<reference evidence="5" key="1">
    <citation type="submission" date="2017-02" db="UniProtKB">
        <authorList>
            <consortium name="WormBaseParasite"/>
        </authorList>
    </citation>
    <scope>IDENTIFICATION</scope>
</reference>
<dbReference type="GO" id="GO:0045666">
    <property type="term" value="P:positive regulation of neuron differentiation"/>
    <property type="evidence" value="ECO:0007669"/>
    <property type="project" value="TreeGrafter"/>
</dbReference>
<keyword evidence="1" id="KW-0175">Coiled coil</keyword>